<feature type="chain" id="PRO_5029501609" description="Cupin type-1 domain-containing protein" evidence="8">
    <location>
        <begin position="28"/>
        <end position="475"/>
    </location>
</feature>
<organism evidence="10 11">
    <name type="scientific">Spirodela intermedia</name>
    <name type="common">Intermediate duckweed</name>
    <dbReference type="NCBI Taxonomy" id="51605"/>
    <lineage>
        <taxon>Eukaryota</taxon>
        <taxon>Viridiplantae</taxon>
        <taxon>Streptophyta</taxon>
        <taxon>Embryophyta</taxon>
        <taxon>Tracheophyta</taxon>
        <taxon>Spermatophyta</taxon>
        <taxon>Magnoliopsida</taxon>
        <taxon>Liliopsida</taxon>
        <taxon>Araceae</taxon>
        <taxon>Lemnoideae</taxon>
        <taxon>Spirodela</taxon>
    </lineage>
</organism>
<dbReference type="InterPro" id="IPR011051">
    <property type="entry name" value="RmlC_Cupin_sf"/>
</dbReference>
<evidence type="ECO:0000256" key="1">
    <source>
        <dbReference type="ARBA" id="ARBA00007178"/>
    </source>
</evidence>
<dbReference type="InterPro" id="IPR006044">
    <property type="entry name" value="11S_seedstore_pln"/>
</dbReference>
<feature type="domain" description="Cupin type-1" evidence="9">
    <location>
        <begin position="52"/>
        <end position="254"/>
    </location>
</feature>
<dbReference type="PANTHER" id="PTHR31189">
    <property type="entry name" value="OS03G0336100 PROTEIN-RELATED"/>
    <property type="match status" value="1"/>
</dbReference>
<feature type="domain" description="Cupin type-1" evidence="9">
    <location>
        <begin position="305"/>
        <end position="455"/>
    </location>
</feature>
<protein>
    <recommendedName>
        <fullName evidence="9">Cupin type-1 domain-containing protein</fullName>
    </recommendedName>
</protein>
<keyword evidence="11" id="KW-1185">Reference proteome</keyword>
<keyword evidence="5" id="KW-1015">Disulfide bond</keyword>
<evidence type="ECO:0000256" key="2">
    <source>
        <dbReference type="ARBA" id="ARBA00011818"/>
    </source>
</evidence>
<reference evidence="10" key="1">
    <citation type="submission" date="2020-02" db="EMBL/GenBank/DDBJ databases">
        <authorList>
            <person name="Scholz U."/>
            <person name="Mascher M."/>
            <person name="Fiebig A."/>
        </authorList>
    </citation>
    <scope>NUCLEOTIDE SEQUENCE</scope>
</reference>
<feature type="region of interest" description="Disordered" evidence="7">
    <location>
        <begin position="132"/>
        <end position="155"/>
    </location>
</feature>
<accession>A0A7I8K0R4</accession>
<dbReference type="SMART" id="SM00835">
    <property type="entry name" value="Cupin_1"/>
    <property type="match status" value="2"/>
</dbReference>
<feature type="compositionally biased region" description="Basic and acidic residues" evidence="7">
    <location>
        <begin position="140"/>
        <end position="155"/>
    </location>
</feature>
<dbReference type="FunFam" id="2.60.120.10:FF:000073">
    <property type="entry name" value="Glycinin G1"/>
    <property type="match status" value="1"/>
</dbReference>
<dbReference type="GO" id="GO:0045735">
    <property type="term" value="F:nutrient reservoir activity"/>
    <property type="evidence" value="ECO:0007669"/>
    <property type="project" value="UniProtKB-KW"/>
</dbReference>
<feature type="coiled-coil region" evidence="6">
    <location>
        <begin position="270"/>
        <end position="297"/>
    </location>
</feature>
<dbReference type="EMBL" id="LR746265">
    <property type="protein sequence ID" value="CAA7390488.1"/>
    <property type="molecule type" value="Genomic_DNA"/>
</dbReference>
<keyword evidence="3" id="KW-0758">Storage protein</keyword>
<feature type="signal peptide" evidence="8">
    <location>
        <begin position="1"/>
        <end position="27"/>
    </location>
</feature>
<feature type="compositionally biased region" description="Basic and acidic residues" evidence="7">
    <location>
        <begin position="212"/>
        <end position="224"/>
    </location>
</feature>
<comment type="similarity">
    <text evidence="1">Belongs to the 11S seed storage protein (globulins) family.</text>
</comment>
<dbReference type="Gene3D" id="2.60.120.10">
    <property type="entry name" value="Jelly Rolls"/>
    <property type="match status" value="2"/>
</dbReference>
<dbReference type="CDD" id="cd02242">
    <property type="entry name" value="cupin_11S_legumin_N"/>
    <property type="match status" value="1"/>
</dbReference>
<dbReference type="InterPro" id="IPR006045">
    <property type="entry name" value="Cupin_1"/>
</dbReference>
<keyword evidence="4" id="KW-0708">Seed storage protein</keyword>
<evidence type="ECO:0000256" key="7">
    <source>
        <dbReference type="SAM" id="MobiDB-lite"/>
    </source>
</evidence>
<name>A0A7I8K0R4_SPIIN</name>
<evidence type="ECO:0000256" key="5">
    <source>
        <dbReference type="ARBA" id="ARBA00023157"/>
    </source>
</evidence>
<gene>
    <name evidence="10" type="ORF">SI8410_02001969</name>
</gene>
<dbReference type="OrthoDB" id="2016041at2759"/>
<dbReference type="SUPFAM" id="SSF51182">
    <property type="entry name" value="RmlC-like cupins"/>
    <property type="match status" value="1"/>
</dbReference>
<dbReference type="CDD" id="cd02243">
    <property type="entry name" value="cupin_11S_legumin_C"/>
    <property type="match status" value="1"/>
</dbReference>
<evidence type="ECO:0000256" key="8">
    <source>
        <dbReference type="SAM" id="SignalP"/>
    </source>
</evidence>
<evidence type="ECO:0000313" key="10">
    <source>
        <dbReference type="EMBL" id="CAA7390488.1"/>
    </source>
</evidence>
<dbReference type="InterPro" id="IPR050253">
    <property type="entry name" value="Seed_Storage-Functional"/>
</dbReference>
<keyword evidence="6" id="KW-0175">Coiled coil</keyword>
<comment type="subunit">
    <text evidence="2">Hexamer; each subunit is composed of an acidic and a basic chain derived from a single precursor and linked by a disulfide bond.</text>
</comment>
<dbReference type="Pfam" id="PF00190">
    <property type="entry name" value="Cupin_1"/>
    <property type="match status" value="2"/>
</dbReference>
<sequence length="475" mass="53347">MAGEKGNVSLLGSLVLCLWLLCHESLAQTYLEQAPFRGAQRRLGDQSKCRLENLRAQDAHRRVESEAGVSEYWNNADQQFDCAGVAAVRHTIEPRGLLLPEFSNSPSLVYVVQGSGISGVVIPGCPETFHSFEQSQRRGRREDPHGEQSSREQHQKIRRFRQGDILALPAGVAHWWYNNGETPFIAVAIFDAANDANQLDRNPRRSFLAGRQQREGWQRERGAEEESSGGGNIFGGFDDEILSEALGVSREVVRKLKSENDKRGSIIRVERGLQLAAPRYEREAEREEQEDNGLEETLCNLRLDENIADPAKFDIYSRQGGHLTTLNSQKLPVLRLLRLSAERGHLRRNAIIAPLWHINAHSVIYAIRGTARVQISGAGQRPLFDGNLRRGQILVVPQGHAVVKQATEDEEFEWVAFKTNDNAMVSPLAGKTSVLRGIPIGVLSNSYRISEQEVRRIKFDRDDETLLLRARRASQ</sequence>
<feature type="region of interest" description="Disordered" evidence="7">
    <location>
        <begin position="201"/>
        <end position="234"/>
    </location>
</feature>
<keyword evidence="8" id="KW-0732">Signal</keyword>
<dbReference type="PRINTS" id="PR00439">
    <property type="entry name" value="11SGLOBULIN"/>
</dbReference>
<dbReference type="PANTHER" id="PTHR31189:SF80">
    <property type="entry name" value="OS02G0456100 PROTEIN"/>
    <property type="match status" value="1"/>
</dbReference>
<evidence type="ECO:0000259" key="9">
    <source>
        <dbReference type="SMART" id="SM00835"/>
    </source>
</evidence>
<proteinExistence type="inferred from homology"/>
<dbReference type="AlphaFoldDB" id="A0A7I8K0R4"/>
<evidence type="ECO:0000256" key="4">
    <source>
        <dbReference type="ARBA" id="ARBA00023129"/>
    </source>
</evidence>
<dbReference type="InterPro" id="IPR014710">
    <property type="entry name" value="RmlC-like_jellyroll"/>
</dbReference>
<evidence type="ECO:0000313" key="11">
    <source>
        <dbReference type="Proteomes" id="UP000663760"/>
    </source>
</evidence>
<dbReference type="Proteomes" id="UP000663760">
    <property type="component" value="Chromosome 2"/>
</dbReference>
<evidence type="ECO:0000256" key="6">
    <source>
        <dbReference type="SAM" id="Coils"/>
    </source>
</evidence>
<evidence type="ECO:0000256" key="3">
    <source>
        <dbReference type="ARBA" id="ARBA00022761"/>
    </source>
</evidence>